<dbReference type="AlphaFoldDB" id="A0A383D871"/>
<protein>
    <submittedName>
        <fullName evidence="1">Uncharacterized protein</fullName>
    </submittedName>
</protein>
<evidence type="ECO:0000313" key="1">
    <source>
        <dbReference type="EMBL" id="SVE40692.1"/>
    </source>
</evidence>
<sequence>VPRSVRFLGASLVLILATAPVAVAEESNPSLVIAETVDDPLIVERSTNLEPLIEAASGLATLTLNRVEEVRGSLLYFGGFLQSFRARYRAATASLVAVNRLVADQVRSADLLRADYARSLDRLDEEDRIRLEEDARALRNMSAVVRILANDDWVCPVDGTIKFYDSWHEVRASGKPHQGVDLIG</sequence>
<gene>
    <name evidence="1" type="ORF">METZ01_LOCUS493546</name>
</gene>
<proteinExistence type="predicted"/>
<feature type="non-terminal residue" evidence="1">
    <location>
        <position position="1"/>
    </location>
</feature>
<feature type="non-terminal residue" evidence="1">
    <location>
        <position position="184"/>
    </location>
</feature>
<name>A0A383D871_9ZZZZ</name>
<accession>A0A383D871</accession>
<organism evidence="1">
    <name type="scientific">marine metagenome</name>
    <dbReference type="NCBI Taxonomy" id="408172"/>
    <lineage>
        <taxon>unclassified sequences</taxon>
        <taxon>metagenomes</taxon>
        <taxon>ecological metagenomes</taxon>
    </lineage>
</organism>
<dbReference type="EMBL" id="UINC01215140">
    <property type="protein sequence ID" value="SVE40692.1"/>
    <property type="molecule type" value="Genomic_DNA"/>
</dbReference>
<reference evidence="1" key="1">
    <citation type="submission" date="2018-05" db="EMBL/GenBank/DDBJ databases">
        <authorList>
            <person name="Lanie J.A."/>
            <person name="Ng W.-L."/>
            <person name="Kazmierczak K.M."/>
            <person name="Andrzejewski T.M."/>
            <person name="Davidsen T.M."/>
            <person name="Wayne K.J."/>
            <person name="Tettelin H."/>
            <person name="Glass J.I."/>
            <person name="Rusch D."/>
            <person name="Podicherti R."/>
            <person name="Tsui H.-C.T."/>
            <person name="Winkler M.E."/>
        </authorList>
    </citation>
    <scope>NUCLEOTIDE SEQUENCE</scope>
</reference>